<dbReference type="OrthoDB" id="2933859at2"/>
<proteinExistence type="predicted"/>
<evidence type="ECO:0000313" key="2">
    <source>
        <dbReference type="Proteomes" id="UP000294813"/>
    </source>
</evidence>
<dbReference type="AlphaFoldDB" id="A0A4R2RYS3"/>
<accession>A0A4R2RYS3</accession>
<comment type="caution">
    <text evidence="1">The sequence shown here is derived from an EMBL/GenBank/DDBJ whole genome shotgun (WGS) entry which is preliminary data.</text>
</comment>
<sequence>MSHKSSHWIEQLLLKDHSEKRKAGRGVMCRASRTGRVRSMRTPLDLLSKEERRKYKRPSPVSVYYLNDSMASFDEFDKMDTIQQRSYLNKWRARCSDAYIYRDWGLTVVAFYCILEALDLPRKRNSSKQRR</sequence>
<gene>
    <name evidence="1" type="ORF">EDD73_10644</name>
</gene>
<evidence type="ECO:0000313" key="1">
    <source>
        <dbReference type="EMBL" id="TCP65161.1"/>
    </source>
</evidence>
<organism evidence="1 2">
    <name type="scientific">Heliophilum fasciatum</name>
    <dbReference type="NCBI Taxonomy" id="35700"/>
    <lineage>
        <taxon>Bacteria</taxon>
        <taxon>Bacillati</taxon>
        <taxon>Bacillota</taxon>
        <taxon>Clostridia</taxon>
        <taxon>Eubacteriales</taxon>
        <taxon>Heliobacteriaceae</taxon>
        <taxon>Heliophilum</taxon>
    </lineage>
</organism>
<dbReference type="RefSeq" id="WP_131918580.1">
    <property type="nucleotide sequence ID" value="NZ_JAOQNU010000006.1"/>
</dbReference>
<protein>
    <submittedName>
        <fullName evidence="1">Uncharacterized protein</fullName>
    </submittedName>
</protein>
<dbReference type="Proteomes" id="UP000294813">
    <property type="component" value="Unassembled WGS sequence"/>
</dbReference>
<keyword evidence="2" id="KW-1185">Reference proteome</keyword>
<dbReference type="EMBL" id="SLXT01000006">
    <property type="protein sequence ID" value="TCP65161.1"/>
    <property type="molecule type" value="Genomic_DNA"/>
</dbReference>
<name>A0A4R2RYS3_9FIRM</name>
<reference evidence="1 2" key="1">
    <citation type="submission" date="2019-03" db="EMBL/GenBank/DDBJ databases">
        <title>Genomic Encyclopedia of Type Strains, Phase IV (KMG-IV): sequencing the most valuable type-strain genomes for metagenomic binning, comparative biology and taxonomic classification.</title>
        <authorList>
            <person name="Goeker M."/>
        </authorList>
    </citation>
    <scope>NUCLEOTIDE SEQUENCE [LARGE SCALE GENOMIC DNA]</scope>
    <source>
        <strain evidence="1 2">DSM 11170</strain>
    </source>
</reference>